<evidence type="ECO:0000313" key="3">
    <source>
        <dbReference type="Proteomes" id="UP000010816"/>
    </source>
</evidence>
<dbReference type="EMBL" id="CP003051">
    <property type="protein sequence ID" value="AGA90781.1"/>
    <property type="molecule type" value="Genomic_DNA"/>
</dbReference>
<dbReference type="SUPFAM" id="SSF47090">
    <property type="entry name" value="PGBD-like"/>
    <property type="match status" value="1"/>
</dbReference>
<dbReference type="Proteomes" id="UP000010816">
    <property type="component" value="Chromosome"/>
</dbReference>
<dbReference type="InterPro" id="IPR036365">
    <property type="entry name" value="PGBD-like_sf"/>
</dbReference>
<evidence type="ECO:0008006" key="4">
    <source>
        <dbReference type="Google" id="ProtNLM"/>
    </source>
</evidence>
<dbReference type="OrthoDB" id="6307957at2"/>
<feature type="compositionally biased region" description="Basic and acidic residues" evidence="1">
    <location>
        <begin position="29"/>
        <end position="38"/>
    </location>
</feature>
<proteinExistence type="predicted"/>
<dbReference type="Gene3D" id="1.10.101.10">
    <property type="entry name" value="PGBD-like superfamily/PGBD"/>
    <property type="match status" value="1"/>
</dbReference>
<dbReference type="AlphaFoldDB" id="L0GXS2"/>
<evidence type="ECO:0000256" key="1">
    <source>
        <dbReference type="SAM" id="MobiDB-lite"/>
    </source>
</evidence>
<accession>L0GXS2</accession>
<dbReference type="HOGENOM" id="CLU_510741_0_0_6"/>
<dbReference type="STRING" id="765912.Thimo_2020"/>
<dbReference type="KEGG" id="tmb:Thimo_2020"/>
<sequence length="524" mass="58279">MSEQSFNELGAGLDEAIARGDLPNPGARPGDEGTRNDTDSQGYIWAVRTRLIDLGYLGDTLDNRCSSGTDQAFIAATRRFQREVGEETLLSDGWAGPKTWRVLQCLVSFEDAQEPRKWGIDAGFRESPAVARAAYLRLWVMGFFEDWKSTKLRRGVEAMLGNDAFRKAFGRFWEFAGRLHLRPVDTAAGPRLDEEGLGVLFNHDGIVRALANADEATFADFSEQVEAIARIELWLLGYDCVPGPPRMIRRRRPGPRPRWRSIPRLREVVGKFWKDFPERRGQAPGDRVSRTLFMALRALLDESEPKIWDIDQIVREVNQVLPDDDAKDSFLETFENLASSIWDGSKRIAKLIWRVIAGSVSATTNLSRNLARFIASEARRYFHIVVRAVDVVQGGVGYLRNSLFPKHLPAPVVIARGADFDHRLLVEPGAGKVTQSAAFSTYRYLAGCYEAGCMILGELVGMLASVTRLATGALAGPLGWLRALLAIGRFRSAIERVQDALAILEGDYRVIGTVPGAVMRTDVV</sequence>
<name>L0GXS2_9GAMM</name>
<feature type="region of interest" description="Disordered" evidence="1">
    <location>
        <begin position="14"/>
        <end position="39"/>
    </location>
</feature>
<dbReference type="eggNOG" id="COG3409">
    <property type="taxonomic scope" value="Bacteria"/>
</dbReference>
<organism evidence="2 3">
    <name type="scientific">Thioflavicoccus mobilis 8321</name>
    <dbReference type="NCBI Taxonomy" id="765912"/>
    <lineage>
        <taxon>Bacteria</taxon>
        <taxon>Pseudomonadati</taxon>
        <taxon>Pseudomonadota</taxon>
        <taxon>Gammaproteobacteria</taxon>
        <taxon>Chromatiales</taxon>
        <taxon>Chromatiaceae</taxon>
        <taxon>Thioflavicoccus</taxon>
    </lineage>
</organism>
<gene>
    <name evidence="2" type="ORF">Thimo_2020</name>
</gene>
<dbReference type="InterPro" id="IPR036366">
    <property type="entry name" value="PGBDSf"/>
</dbReference>
<evidence type="ECO:0000313" key="2">
    <source>
        <dbReference type="EMBL" id="AGA90781.1"/>
    </source>
</evidence>
<dbReference type="RefSeq" id="WP_015280922.1">
    <property type="nucleotide sequence ID" value="NC_019940.1"/>
</dbReference>
<keyword evidence="3" id="KW-1185">Reference proteome</keyword>
<reference evidence="2 3" key="1">
    <citation type="submission" date="2011-09" db="EMBL/GenBank/DDBJ databases">
        <title>Complete sequence of chromosome of Thioflavicoccus mobilis 8321.</title>
        <authorList>
            <consortium name="US DOE Joint Genome Institute"/>
            <person name="Lucas S."/>
            <person name="Han J."/>
            <person name="Lapidus A."/>
            <person name="Cheng J.-F."/>
            <person name="Goodwin L."/>
            <person name="Pitluck S."/>
            <person name="Peters L."/>
            <person name="Ovchinnikova G."/>
            <person name="Lu M."/>
            <person name="Detter J.C."/>
            <person name="Han C."/>
            <person name="Tapia R."/>
            <person name="Land M."/>
            <person name="Hauser L."/>
            <person name="Kyrpides N."/>
            <person name="Ivanova N."/>
            <person name="Pagani I."/>
            <person name="Vogl K."/>
            <person name="Liu Z."/>
            <person name="Imhoff J."/>
            <person name="Thiel V."/>
            <person name="Frigaard N.-U."/>
            <person name="Bryant D."/>
            <person name="Woyke T."/>
        </authorList>
    </citation>
    <scope>NUCLEOTIDE SEQUENCE [LARGE SCALE GENOMIC DNA]</scope>
    <source>
        <strain evidence="2 3">8321</strain>
    </source>
</reference>
<protein>
    <recommendedName>
        <fullName evidence="4">Peptidoglycan binding-like domain-containing protein</fullName>
    </recommendedName>
</protein>